<dbReference type="Pfam" id="PF13576">
    <property type="entry name" value="Pentapeptide_3"/>
    <property type="match status" value="1"/>
</dbReference>
<protein>
    <submittedName>
        <fullName evidence="1">Pentapeptide repeat protein</fullName>
    </submittedName>
</protein>
<dbReference type="EMBL" id="PTIW01000024">
    <property type="protein sequence ID" value="PPK60324.1"/>
    <property type="molecule type" value="Genomic_DNA"/>
</dbReference>
<dbReference type="SUPFAM" id="SSF141571">
    <property type="entry name" value="Pentapeptide repeat-like"/>
    <property type="match status" value="1"/>
</dbReference>
<accession>A0AB36ZV29</accession>
<dbReference type="InterPro" id="IPR001646">
    <property type="entry name" value="5peptide_repeat"/>
</dbReference>
<dbReference type="Gene3D" id="2.160.20.80">
    <property type="entry name" value="E3 ubiquitin-protein ligase SopA"/>
    <property type="match status" value="1"/>
</dbReference>
<sequence length="216" mass="24709">MIPKGKGLSRLGIFYKKSRTQKISNKFYSKALCYKAVFSQVKFYNINFKGAVFSNCSFKNASFLNVEFLGTNLKSSNFTGSIFKNCIFSATLLKKSNFKGAKFEKCIFINTNFKVAKNLNIENFNNLYLNHNFPNLDSELISLFNKYRFHPKLHNYRVLHLKGGKLNSITINLLISNLGIEKCKKGLINLDKCLSSRVITSYELYKLIDKASNLSI</sequence>
<dbReference type="Proteomes" id="UP000239861">
    <property type="component" value="Unassembled WGS sequence"/>
</dbReference>
<comment type="caution">
    <text evidence="1">The sequence shown here is derived from an EMBL/GenBank/DDBJ whole genome shotgun (WGS) entry which is preliminary data.</text>
</comment>
<proteinExistence type="predicted"/>
<evidence type="ECO:0000313" key="1">
    <source>
        <dbReference type="EMBL" id="PPK60324.1"/>
    </source>
</evidence>
<reference evidence="1 2" key="1">
    <citation type="submission" date="2018-02" db="EMBL/GenBank/DDBJ databases">
        <title>Subsurface microbial communities from deep shales in Ohio and West Virginia, USA.</title>
        <authorList>
            <person name="Wrighton K."/>
        </authorList>
    </citation>
    <scope>NUCLEOTIDE SEQUENCE [LARGE SCALE GENOMIC DNA]</scope>
    <source>
        <strain evidence="1 2">MARC-MIP3H16</strain>
    </source>
</reference>
<dbReference type="AlphaFoldDB" id="A0AB36ZV29"/>
<gene>
    <name evidence="1" type="ORF">B0F89_12442</name>
</gene>
<dbReference type="RefSeq" id="WP_104412539.1">
    <property type="nucleotide sequence ID" value="NZ_PTIW01000024.1"/>
</dbReference>
<evidence type="ECO:0000313" key="2">
    <source>
        <dbReference type="Proteomes" id="UP000239861"/>
    </source>
</evidence>
<organism evidence="1 2">
    <name type="scientific">Malaciobacter marinus</name>
    <dbReference type="NCBI Taxonomy" id="505249"/>
    <lineage>
        <taxon>Bacteria</taxon>
        <taxon>Pseudomonadati</taxon>
        <taxon>Campylobacterota</taxon>
        <taxon>Epsilonproteobacteria</taxon>
        <taxon>Campylobacterales</taxon>
        <taxon>Arcobacteraceae</taxon>
        <taxon>Malaciobacter</taxon>
    </lineage>
</organism>
<name>A0AB36ZV29_9BACT</name>